<feature type="region of interest" description="Disordered" evidence="1">
    <location>
        <begin position="1"/>
        <end position="22"/>
    </location>
</feature>
<accession>A0A834XH52</accession>
<reference evidence="2" key="1">
    <citation type="submission" date="2020-09" db="EMBL/GenBank/DDBJ databases">
        <title>Genome-Enabled Discovery of Anthraquinone Biosynthesis in Senna tora.</title>
        <authorList>
            <person name="Kang S.-H."/>
            <person name="Pandey R.P."/>
            <person name="Lee C.-M."/>
            <person name="Sim J.-S."/>
            <person name="Jeong J.-T."/>
            <person name="Choi B.-S."/>
            <person name="Jung M."/>
            <person name="Ginzburg D."/>
            <person name="Zhao K."/>
            <person name="Won S.Y."/>
            <person name="Oh T.-J."/>
            <person name="Yu Y."/>
            <person name="Kim N.-H."/>
            <person name="Lee O.R."/>
            <person name="Lee T.-H."/>
            <person name="Bashyal P."/>
            <person name="Kim T.-S."/>
            <person name="Lee W.-H."/>
            <person name="Kawkins C."/>
            <person name="Kim C.-K."/>
            <person name="Kim J.S."/>
            <person name="Ahn B.O."/>
            <person name="Rhee S.Y."/>
            <person name="Sohng J.K."/>
        </authorList>
    </citation>
    <scope>NUCLEOTIDE SEQUENCE</scope>
    <source>
        <tissue evidence="2">Leaf</tissue>
    </source>
</reference>
<dbReference type="AlphaFoldDB" id="A0A834XH52"/>
<dbReference type="EMBL" id="JAAIUW010000001">
    <property type="protein sequence ID" value="KAF7844177.1"/>
    <property type="molecule type" value="Genomic_DNA"/>
</dbReference>
<dbReference type="Proteomes" id="UP000634136">
    <property type="component" value="Unassembled WGS sequence"/>
</dbReference>
<comment type="caution">
    <text evidence="2">The sequence shown here is derived from an EMBL/GenBank/DDBJ whole genome shotgun (WGS) entry which is preliminary data.</text>
</comment>
<sequence length="27" mass="3008">MKKEATTAAPTMPPRMAVGPVRRLHFL</sequence>
<evidence type="ECO:0000313" key="2">
    <source>
        <dbReference type="EMBL" id="KAF7844177.1"/>
    </source>
</evidence>
<evidence type="ECO:0000313" key="3">
    <source>
        <dbReference type="Proteomes" id="UP000634136"/>
    </source>
</evidence>
<keyword evidence="3" id="KW-1185">Reference proteome</keyword>
<name>A0A834XH52_9FABA</name>
<gene>
    <name evidence="2" type="ORF">G2W53_001082</name>
</gene>
<protein>
    <submittedName>
        <fullName evidence="2">Uncharacterized protein</fullName>
    </submittedName>
</protein>
<proteinExistence type="predicted"/>
<organism evidence="2 3">
    <name type="scientific">Senna tora</name>
    <dbReference type="NCBI Taxonomy" id="362788"/>
    <lineage>
        <taxon>Eukaryota</taxon>
        <taxon>Viridiplantae</taxon>
        <taxon>Streptophyta</taxon>
        <taxon>Embryophyta</taxon>
        <taxon>Tracheophyta</taxon>
        <taxon>Spermatophyta</taxon>
        <taxon>Magnoliopsida</taxon>
        <taxon>eudicotyledons</taxon>
        <taxon>Gunneridae</taxon>
        <taxon>Pentapetalae</taxon>
        <taxon>rosids</taxon>
        <taxon>fabids</taxon>
        <taxon>Fabales</taxon>
        <taxon>Fabaceae</taxon>
        <taxon>Caesalpinioideae</taxon>
        <taxon>Cassia clade</taxon>
        <taxon>Senna</taxon>
    </lineage>
</organism>
<evidence type="ECO:0000256" key="1">
    <source>
        <dbReference type="SAM" id="MobiDB-lite"/>
    </source>
</evidence>